<comment type="caution">
    <text evidence="1">The sequence shown here is derived from an EMBL/GenBank/DDBJ whole genome shotgun (WGS) entry which is preliminary data.</text>
</comment>
<proteinExistence type="predicted"/>
<dbReference type="AlphaFoldDB" id="X1TAH1"/>
<sequence length="138" mass="15584">MKGLKAHRIKIKVGDSWESPLFHILLTKEDDVIVARCLDLTVSSHGRDEDDALRSLADAVKEYVLTAVESDAIDTIFDPAHSKYWRMFNELESKQAMSKLKRTLISAPCCCQEKSFLFQHIKGDVGSKTIYDLINLIG</sequence>
<dbReference type="SUPFAM" id="SSF143100">
    <property type="entry name" value="TTHA1013/TTHA0281-like"/>
    <property type="match status" value="1"/>
</dbReference>
<reference evidence="1" key="1">
    <citation type="journal article" date="2014" name="Front. Microbiol.">
        <title>High frequency of phylogenetically diverse reductive dehalogenase-homologous genes in deep subseafloor sedimentary metagenomes.</title>
        <authorList>
            <person name="Kawai M."/>
            <person name="Futagami T."/>
            <person name="Toyoda A."/>
            <person name="Takaki Y."/>
            <person name="Nishi S."/>
            <person name="Hori S."/>
            <person name="Arai W."/>
            <person name="Tsubouchi T."/>
            <person name="Morono Y."/>
            <person name="Uchiyama I."/>
            <person name="Ito T."/>
            <person name="Fujiyama A."/>
            <person name="Inagaki F."/>
            <person name="Takami H."/>
        </authorList>
    </citation>
    <scope>NUCLEOTIDE SEQUENCE</scope>
    <source>
        <strain evidence="1">Expedition CK06-06</strain>
    </source>
</reference>
<evidence type="ECO:0000313" key="1">
    <source>
        <dbReference type="EMBL" id="GAI88396.1"/>
    </source>
</evidence>
<dbReference type="EMBL" id="BARW01024019">
    <property type="protein sequence ID" value="GAI88396.1"/>
    <property type="molecule type" value="Genomic_DNA"/>
</dbReference>
<gene>
    <name evidence="1" type="ORF">S12H4_39695</name>
</gene>
<name>X1TAH1_9ZZZZ</name>
<organism evidence="1">
    <name type="scientific">marine sediment metagenome</name>
    <dbReference type="NCBI Taxonomy" id="412755"/>
    <lineage>
        <taxon>unclassified sequences</taxon>
        <taxon>metagenomes</taxon>
        <taxon>ecological metagenomes</taxon>
    </lineage>
</organism>
<protein>
    <submittedName>
        <fullName evidence="1">Uncharacterized protein</fullName>
    </submittedName>
</protein>
<accession>X1TAH1</accession>
<dbReference type="InterPro" id="IPR035069">
    <property type="entry name" value="TTHA1013/TTHA0281-like"/>
</dbReference>